<accession>A0A1L4D322</accession>
<evidence type="ECO:0000313" key="5">
    <source>
        <dbReference type="Proteomes" id="UP000184731"/>
    </source>
</evidence>
<dbReference type="PANTHER" id="PTHR43318:SF1">
    <property type="entry name" value="POLYSACCHARIDE BIOSYNTHESIS PROTEIN EPSC-RELATED"/>
    <property type="match status" value="1"/>
</dbReference>
<keyword evidence="2" id="KW-1133">Transmembrane helix</keyword>
<evidence type="ECO:0000256" key="1">
    <source>
        <dbReference type="ARBA" id="ARBA00007430"/>
    </source>
</evidence>
<dbReference type="InterPro" id="IPR003869">
    <property type="entry name" value="Polysac_CapD-like"/>
</dbReference>
<evidence type="ECO:0000256" key="2">
    <source>
        <dbReference type="SAM" id="Phobius"/>
    </source>
</evidence>
<dbReference type="AlphaFoldDB" id="A0A1L4D322"/>
<dbReference type="OrthoDB" id="5288204at2"/>
<proteinExistence type="inferred from homology"/>
<dbReference type="InterPro" id="IPR029063">
    <property type="entry name" value="SAM-dependent_MTases_sf"/>
</dbReference>
<dbReference type="Pfam" id="PF13727">
    <property type="entry name" value="CoA_binding_3"/>
    <property type="match status" value="1"/>
</dbReference>
<protein>
    <recommendedName>
        <fullName evidence="3">Polysaccharide biosynthesis protein CapD-like domain-containing protein</fullName>
    </recommendedName>
</protein>
<name>A0A1L4D322_9BACT</name>
<feature type="transmembrane region" description="Helical" evidence="2">
    <location>
        <begin position="113"/>
        <end position="132"/>
    </location>
</feature>
<sequence length="654" mass="74152">MKINQELFRVYMKKVLIVSIDTLLVIILLPIALYMRVEGIDFTKYSEILFPYYYILTAISYIFAFFLLKTHRVIFKIASIFTAIRVTLGALLGAFLFYILSNFIFNLDQIPRSVFIIQFLLFVPASGLFRFYSRIIDSFSHKFFKHGIPTLVYGGGINTSRQLPSLLNARSEFKIFGILDDSIFKKGSDILGIKVLGSEKDLPSLIKKYKIEQIIISMPSASGERVRFLVKQMVNLNLKVKILPSPESSLLDPNDKETKLRDIKIEDLLKRTPRSIDKELIRETIENKVVLVTGAGGSIGSELVRQILVLNPKKLIMNDSSEFALYKINEEVESKYPTTEIHAVLANIADDFSCHNIFNRFKIDIIFHACAYKHVPLVEDNISSASINNIKSALNIFSQAAKNNVEKVVLISSDKAIRPTNVMGATKRICELLLLWHSQNMNSKTNYSSVRFGNVLGSNGSVVPKFIEQIKTGGPITITDPEITRYFMLIPEAVALVLQAATSKNSGEIFILNMGKPIKIVDMAKDIIQLMGKKLDQDIIIKYTGLRSGEKLFEELHFEFENLEEVTPDYSRISDIIQIDKNLINSIQNILNYAQRDNDSEVKHLIFSLINQYEKESKLPFNFSPYLNKNQLEINHPQEIDTSSITAAQTEISG</sequence>
<feature type="transmembrane region" description="Helical" evidence="2">
    <location>
        <begin position="80"/>
        <end position="101"/>
    </location>
</feature>
<dbReference type="STRING" id="1915309.AXG55_12065"/>
<organism evidence="4 5">
    <name type="scientific">Silvanigrella aquatica</name>
    <dbReference type="NCBI Taxonomy" id="1915309"/>
    <lineage>
        <taxon>Bacteria</taxon>
        <taxon>Pseudomonadati</taxon>
        <taxon>Bdellovibrionota</taxon>
        <taxon>Oligoflexia</taxon>
        <taxon>Silvanigrellales</taxon>
        <taxon>Silvanigrellaceae</taxon>
        <taxon>Silvanigrella</taxon>
    </lineage>
</organism>
<reference evidence="4 5" key="1">
    <citation type="submission" date="2016-10" db="EMBL/GenBank/DDBJ databases">
        <title>Silvanigrella aquatica sp. nov., isolated from a freshwater lake located in the Black Forest, Germany, description of Silvanigrellaceae fam. nov., Silvanigrellales ord. nov., reclassification of the order Bdellovibrionales in the class Oligoflexia, reclassification of the families Bacteriovoracaceae and Halobacteriovoraceae in the new order Bacteriovoracales ord. nov., and reclassification of the family Pseudobacteriovoracaceae in the order Oligoflexiales.</title>
        <authorList>
            <person name="Hahn M.W."/>
            <person name="Schmidt J."/>
            <person name="Koll U."/>
            <person name="Rohde M."/>
            <person name="Verbag S."/>
            <person name="Pitt A."/>
            <person name="Nakai R."/>
            <person name="Naganuma T."/>
            <person name="Lang E."/>
        </authorList>
    </citation>
    <scope>NUCLEOTIDE SEQUENCE [LARGE SCALE GENOMIC DNA]</scope>
    <source>
        <strain evidence="4 5">MWH-Nonnen-W8red</strain>
    </source>
</reference>
<dbReference type="InterPro" id="IPR051203">
    <property type="entry name" value="Polysaccharide_Synthase-Rel"/>
</dbReference>
<keyword evidence="2" id="KW-0472">Membrane</keyword>
<dbReference type="PANTHER" id="PTHR43318">
    <property type="entry name" value="UDP-N-ACETYLGLUCOSAMINE 4,6-DEHYDRATASE"/>
    <property type="match status" value="1"/>
</dbReference>
<keyword evidence="2" id="KW-0812">Transmembrane</keyword>
<dbReference type="Proteomes" id="UP000184731">
    <property type="component" value="Chromosome"/>
</dbReference>
<keyword evidence="5" id="KW-1185">Reference proteome</keyword>
<gene>
    <name evidence="4" type="ORF">AXG55_12065</name>
</gene>
<feature type="transmembrane region" description="Helical" evidence="2">
    <location>
        <begin position="15"/>
        <end position="37"/>
    </location>
</feature>
<dbReference type="EMBL" id="CP017834">
    <property type="protein sequence ID" value="APJ04600.1"/>
    <property type="molecule type" value="Genomic_DNA"/>
</dbReference>
<comment type="similarity">
    <text evidence="1">Belongs to the polysaccharide synthase family.</text>
</comment>
<dbReference type="InterPro" id="IPR036291">
    <property type="entry name" value="NAD(P)-bd_dom_sf"/>
</dbReference>
<dbReference type="RefSeq" id="WP_148698349.1">
    <property type="nucleotide sequence ID" value="NZ_CP017834.1"/>
</dbReference>
<evidence type="ECO:0000259" key="3">
    <source>
        <dbReference type="Pfam" id="PF02719"/>
    </source>
</evidence>
<dbReference type="CDD" id="cd05237">
    <property type="entry name" value="UDP_invert_4-6DH_SDR_e"/>
    <property type="match status" value="1"/>
</dbReference>
<dbReference type="SUPFAM" id="SSF53335">
    <property type="entry name" value="S-adenosyl-L-methionine-dependent methyltransferases"/>
    <property type="match status" value="1"/>
</dbReference>
<feature type="domain" description="Polysaccharide biosynthesis protein CapD-like" evidence="3">
    <location>
        <begin position="290"/>
        <end position="566"/>
    </location>
</feature>
<dbReference type="Pfam" id="PF02719">
    <property type="entry name" value="Polysacc_synt_2"/>
    <property type="match status" value="1"/>
</dbReference>
<feature type="transmembrane region" description="Helical" evidence="2">
    <location>
        <begin position="49"/>
        <end position="68"/>
    </location>
</feature>
<evidence type="ECO:0000313" key="4">
    <source>
        <dbReference type="EMBL" id="APJ04600.1"/>
    </source>
</evidence>
<dbReference type="Gene3D" id="3.40.50.720">
    <property type="entry name" value="NAD(P)-binding Rossmann-like Domain"/>
    <property type="match status" value="2"/>
</dbReference>
<dbReference type="KEGG" id="saqi:AXG55_12065"/>
<dbReference type="SUPFAM" id="SSF51735">
    <property type="entry name" value="NAD(P)-binding Rossmann-fold domains"/>
    <property type="match status" value="1"/>
</dbReference>